<keyword evidence="6" id="KW-0472">Membrane</keyword>
<dbReference type="Gene3D" id="3.30.1360.150">
    <property type="match status" value="1"/>
</dbReference>
<feature type="binding site" evidence="5">
    <location>
        <begin position="194"/>
        <end position="196"/>
    </location>
    <ligand>
        <name>substrate</name>
    </ligand>
</feature>
<name>A0A098G603_9GAMM</name>
<dbReference type="Gene3D" id="3.40.720.10">
    <property type="entry name" value="Alkaline Phosphatase, subunit A"/>
    <property type="match status" value="1"/>
</dbReference>
<keyword evidence="8" id="KW-1185">Reference proteome</keyword>
<dbReference type="CDD" id="cd16016">
    <property type="entry name" value="AP-SPAP"/>
    <property type="match status" value="1"/>
</dbReference>
<keyword evidence="6" id="KW-0812">Transmembrane</keyword>
<feature type="active site" description="Phosphothreonine intermediate" evidence="4">
    <location>
        <position position="111"/>
    </location>
</feature>
<keyword evidence="1 4" id="KW-0597">Phosphoprotein</keyword>
<evidence type="ECO:0000256" key="3">
    <source>
        <dbReference type="ARBA" id="ARBA00022729"/>
    </source>
</evidence>
<dbReference type="InterPro" id="IPR017850">
    <property type="entry name" value="Alkaline_phosphatase_core_sf"/>
</dbReference>
<keyword evidence="2" id="KW-0479">Metal-binding</keyword>
<keyword evidence="6" id="KW-1133">Transmembrane helix</keyword>
<dbReference type="KEGG" id="lfa:LFA_2008"/>
<sequence length="584" mass="66129">MVEKSFKRKRISSYFILHLIYYLRYLNVQFVLKTLVIMKKITCSLMLLLTPYFSFANNSQPKLIVQLVVDQLRGDLIHRHQKQFGSNGFNYLLNHGLDYHNAHHPHANTTTCAGHATIATGSYPSLHGVVDNDWYDRKSKKFVYCMEDITANVLPTMHTQKPTPGRSPRNLKASTLSDELMLANKGKAFGVSLKDRSAITLAGHVGKAFWFDKANGGFITSDYYYAAYPDWVQQWNKSYEAKEYHWNLSLPLTEYQNANNPTFKHDFKNFGKTFPHHITNPKSEEYFIYLSRTPKADQLTADFAEQLLKQEQLGLSPDKTDYLAISFSAVDAIGHQFGPNSLEAEDNLLQLDKTIAHLLTAIEKHVGLDNTLIILTADHGVGDSPSFLDAHHIPEVQPMNVKTAEQQIRTQLKTRYQLPEEVLMSITPPYVYLDHQIINAHQLNLTEVSQYVSQILNQQPGVFKAYTLPISNIEKDWISIKVDRMAYSDRAGDVYLVQPPYQSNGTDNDNRVTHGSPWQYDSYVPLLFVNPGFKAQLISRPVETTDIAPTLAALLMLKPPSAAVGQPLSEVLTALTTKDVPKEK</sequence>
<dbReference type="EMBL" id="LN614827">
    <property type="protein sequence ID" value="CEG57396.1"/>
    <property type="molecule type" value="Genomic_DNA"/>
</dbReference>
<dbReference type="GO" id="GO:0004035">
    <property type="term" value="F:alkaline phosphatase activity"/>
    <property type="evidence" value="ECO:0007669"/>
    <property type="project" value="InterPro"/>
</dbReference>
<dbReference type="Pfam" id="PF01663">
    <property type="entry name" value="Phosphodiest"/>
    <property type="match status" value="1"/>
</dbReference>
<evidence type="ECO:0000256" key="6">
    <source>
        <dbReference type="SAM" id="Phobius"/>
    </source>
</evidence>
<evidence type="ECO:0000256" key="4">
    <source>
        <dbReference type="PIRSR" id="PIRSR031924-50"/>
    </source>
</evidence>
<evidence type="ECO:0000256" key="1">
    <source>
        <dbReference type="ARBA" id="ARBA00022553"/>
    </source>
</evidence>
<evidence type="ECO:0000313" key="8">
    <source>
        <dbReference type="Proteomes" id="UP000032430"/>
    </source>
</evidence>
<protein>
    <submittedName>
        <fullName evidence="7">Alkaline phosphomonoesterase</fullName>
    </submittedName>
</protein>
<evidence type="ECO:0000256" key="5">
    <source>
        <dbReference type="PIRSR" id="PIRSR031924-51"/>
    </source>
</evidence>
<organism evidence="7 8">
    <name type="scientific">Legionella fallonii LLAP-10</name>
    <dbReference type="NCBI Taxonomy" id="1212491"/>
    <lineage>
        <taxon>Bacteria</taxon>
        <taxon>Pseudomonadati</taxon>
        <taxon>Pseudomonadota</taxon>
        <taxon>Gammaproteobacteria</taxon>
        <taxon>Legionellales</taxon>
        <taxon>Legionellaceae</taxon>
        <taxon>Legionella</taxon>
    </lineage>
</organism>
<dbReference type="PANTHER" id="PTHR10151">
    <property type="entry name" value="ECTONUCLEOTIDE PYROPHOSPHATASE/PHOSPHODIESTERASE"/>
    <property type="match status" value="1"/>
</dbReference>
<evidence type="ECO:0000256" key="2">
    <source>
        <dbReference type="ARBA" id="ARBA00022723"/>
    </source>
</evidence>
<feature type="transmembrane region" description="Helical" evidence="6">
    <location>
        <begin position="12"/>
        <end position="32"/>
    </location>
</feature>
<accession>A0A098G603</accession>
<dbReference type="STRING" id="1212491.LFA_2008"/>
<dbReference type="InterPro" id="IPR026263">
    <property type="entry name" value="Alkaline_phosphatase_prok"/>
</dbReference>
<dbReference type="AlphaFoldDB" id="A0A098G603"/>
<gene>
    <name evidence="7" type="ORF">LFA_2008</name>
</gene>
<proteinExistence type="predicted"/>
<dbReference type="PIRSF" id="PIRSF031924">
    <property type="entry name" value="Pi-irrepressible_AP"/>
    <property type="match status" value="1"/>
</dbReference>
<dbReference type="HOGENOM" id="CLU_034095_0_0_6"/>
<dbReference type="Proteomes" id="UP000032430">
    <property type="component" value="Chromosome I"/>
</dbReference>
<reference evidence="8" key="1">
    <citation type="submission" date="2014-09" db="EMBL/GenBank/DDBJ databases">
        <authorList>
            <person name="Gomez-Valero L."/>
        </authorList>
    </citation>
    <scope>NUCLEOTIDE SEQUENCE [LARGE SCALE GENOMIC DNA]</scope>
    <source>
        <strain evidence="8">ATCC700992</strain>
    </source>
</reference>
<keyword evidence="3" id="KW-0732">Signal</keyword>
<dbReference type="GO" id="GO:0046872">
    <property type="term" value="F:metal ion binding"/>
    <property type="evidence" value="ECO:0007669"/>
    <property type="project" value="UniProtKB-KW"/>
</dbReference>
<dbReference type="SUPFAM" id="SSF53649">
    <property type="entry name" value="Alkaline phosphatase-like"/>
    <property type="match status" value="1"/>
</dbReference>
<evidence type="ECO:0000313" key="7">
    <source>
        <dbReference type="EMBL" id="CEG57396.1"/>
    </source>
</evidence>
<dbReference type="PANTHER" id="PTHR10151:SF120">
    <property type="entry name" value="BIS(5'-ADENOSYL)-TRIPHOSPHATASE"/>
    <property type="match status" value="1"/>
</dbReference>
<feature type="binding site" evidence="5">
    <location>
        <position position="132"/>
    </location>
    <ligand>
        <name>substrate</name>
    </ligand>
</feature>
<dbReference type="InterPro" id="IPR002591">
    <property type="entry name" value="Phosphodiest/P_Trfase"/>
</dbReference>